<reference evidence="1" key="1">
    <citation type="submission" date="2020-04" db="EMBL/GenBank/DDBJ databases">
        <authorList>
            <person name="Alioto T."/>
            <person name="Alioto T."/>
            <person name="Gomez Garrido J."/>
        </authorList>
    </citation>
    <scope>NUCLEOTIDE SEQUENCE</scope>
    <source>
        <strain evidence="1">A484AB</strain>
    </source>
</reference>
<accession>A0A7D9E492</accession>
<evidence type="ECO:0000313" key="2">
    <source>
        <dbReference type="Proteomes" id="UP001152795"/>
    </source>
</evidence>
<dbReference type="EMBL" id="CACRXK020003793">
    <property type="protein sequence ID" value="CAB4000268.1"/>
    <property type="molecule type" value="Genomic_DNA"/>
</dbReference>
<proteinExistence type="predicted"/>
<sequence>MEKMRREFMQESKVFDIRQQEAVLDKLQNIVTKDIATAEIQESLLNASGLGKEKLITFVKEKLVLQTETEKKLRDPSPKNKVPTFAIFQEVEMKVRCDKSATVVRAEKNVLQRIITAFNTGRKIDLLEILSHELTNVPVSVVDENGCLRSGNKSLLSQVLSSGLESGLNSGLNWPCHKVYLVKFYSEC</sequence>
<dbReference type="Proteomes" id="UP001152795">
    <property type="component" value="Unassembled WGS sequence"/>
</dbReference>
<gene>
    <name evidence="1" type="ORF">PACLA_8A040471</name>
</gene>
<name>A0A7D9E492_PARCT</name>
<dbReference type="AlphaFoldDB" id="A0A7D9E492"/>
<protein>
    <submittedName>
        <fullName evidence="1">PREDICTED: uncharacterized protein LOC107341966</fullName>
    </submittedName>
</protein>
<keyword evidence="2" id="KW-1185">Reference proteome</keyword>
<organism evidence="1 2">
    <name type="scientific">Paramuricea clavata</name>
    <name type="common">Red gorgonian</name>
    <name type="synonym">Violescent sea-whip</name>
    <dbReference type="NCBI Taxonomy" id="317549"/>
    <lineage>
        <taxon>Eukaryota</taxon>
        <taxon>Metazoa</taxon>
        <taxon>Cnidaria</taxon>
        <taxon>Anthozoa</taxon>
        <taxon>Octocorallia</taxon>
        <taxon>Malacalcyonacea</taxon>
        <taxon>Plexauridae</taxon>
        <taxon>Paramuricea</taxon>
    </lineage>
</organism>
<dbReference type="OrthoDB" id="7387685at2759"/>
<evidence type="ECO:0000313" key="1">
    <source>
        <dbReference type="EMBL" id="CAB4000268.1"/>
    </source>
</evidence>
<comment type="caution">
    <text evidence="1">The sequence shown here is derived from an EMBL/GenBank/DDBJ whole genome shotgun (WGS) entry which is preliminary data.</text>
</comment>